<dbReference type="RefSeq" id="WP_108985917.1">
    <property type="nucleotide sequence ID" value="NZ_BFBR01000010.1"/>
</dbReference>
<dbReference type="NCBIfam" id="TIGR02686">
    <property type="entry name" value="relax_trwC"/>
    <property type="match status" value="1"/>
</dbReference>
<name>A0A2P2EDD4_9PROT</name>
<feature type="compositionally biased region" description="Basic and acidic residues" evidence="1">
    <location>
        <begin position="1232"/>
        <end position="1251"/>
    </location>
</feature>
<feature type="region of interest" description="Disordered" evidence="1">
    <location>
        <begin position="9"/>
        <end position="99"/>
    </location>
</feature>
<gene>
    <name evidence="3" type="primary">traI</name>
    <name evidence="3" type="ORF">PbB2_02752</name>
</gene>
<reference evidence="3 4" key="1">
    <citation type="journal article" date="2018" name="Genome Announc.">
        <title>Draft Genome Sequence of "Candidatus Phycosocius bacilliformis," an Alphaproteobacterial Ectosymbiont of the Hydrocarbon-Producing Green Alga Botryococcus braunii.</title>
        <authorList>
            <person name="Tanabe Y."/>
            <person name="Yamaguchi H."/>
            <person name="Watanabe M.M."/>
        </authorList>
    </citation>
    <scope>NUCLEOTIDE SEQUENCE [LARGE SCALE GENOMIC DNA]</scope>
    <source>
        <strain evidence="3 4">BOTRYCO-2</strain>
    </source>
</reference>
<accession>A0A2P2EDD4</accession>
<dbReference type="Proteomes" id="UP000245086">
    <property type="component" value="Unassembled WGS sequence"/>
</dbReference>
<evidence type="ECO:0000256" key="1">
    <source>
        <dbReference type="SAM" id="MobiDB-lite"/>
    </source>
</evidence>
<proteinExistence type="predicted"/>
<dbReference type="Pfam" id="PF08751">
    <property type="entry name" value="TrwC"/>
    <property type="match status" value="1"/>
</dbReference>
<dbReference type="SUPFAM" id="SSF52540">
    <property type="entry name" value="P-loop containing nucleoside triphosphate hydrolases"/>
    <property type="match status" value="2"/>
</dbReference>
<feature type="compositionally biased region" description="Basic and acidic residues" evidence="1">
    <location>
        <begin position="143"/>
        <end position="158"/>
    </location>
</feature>
<dbReference type="EMBL" id="BFBR01000010">
    <property type="protein sequence ID" value="GBF59060.1"/>
    <property type="molecule type" value="Genomic_DNA"/>
</dbReference>
<dbReference type="OrthoDB" id="98563at2"/>
<evidence type="ECO:0000313" key="3">
    <source>
        <dbReference type="EMBL" id="GBF59060.1"/>
    </source>
</evidence>
<dbReference type="Pfam" id="PF13604">
    <property type="entry name" value="AAA_30"/>
    <property type="match status" value="1"/>
</dbReference>
<dbReference type="Gene3D" id="3.40.50.300">
    <property type="entry name" value="P-loop containing nucleotide triphosphate hydrolases"/>
    <property type="match status" value="2"/>
</dbReference>
<keyword evidence="4" id="KW-1185">Reference proteome</keyword>
<dbReference type="AlphaFoldDB" id="A0A2P2EDD4"/>
<dbReference type="NCBIfam" id="NF041492">
    <property type="entry name" value="MobF"/>
    <property type="match status" value="1"/>
</dbReference>
<dbReference type="InterPro" id="IPR027417">
    <property type="entry name" value="P-loop_NTPase"/>
</dbReference>
<feature type="region of interest" description="Disordered" evidence="1">
    <location>
        <begin position="443"/>
        <end position="464"/>
    </location>
</feature>
<feature type="domain" description="TrwC relaxase" evidence="2">
    <location>
        <begin position="224"/>
        <end position="479"/>
    </location>
</feature>
<feature type="compositionally biased region" description="Gly residues" evidence="1">
    <location>
        <begin position="43"/>
        <end position="57"/>
    </location>
</feature>
<dbReference type="InterPro" id="IPR014862">
    <property type="entry name" value="TrwC"/>
</dbReference>
<protein>
    <submittedName>
        <fullName evidence="3">Multifunctional conjugation protein TraI</fullName>
    </submittedName>
</protein>
<comment type="caution">
    <text evidence="3">The sequence shown here is derived from an EMBL/GenBank/DDBJ whole genome shotgun (WGS) entry which is preliminary data.</text>
</comment>
<dbReference type="InterPro" id="IPR014059">
    <property type="entry name" value="TraI/TrwC_relax"/>
</dbReference>
<feature type="region of interest" description="Disordered" evidence="1">
    <location>
        <begin position="120"/>
        <end position="158"/>
    </location>
</feature>
<feature type="compositionally biased region" description="Basic and acidic residues" evidence="1">
    <location>
        <begin position="24"/>
        <end position="41"/>
    </location>
</feature>
<feature type="region of interest" description="Disordered" evidence="1">
    <location>
        <begin position="1153"/>
        <end position="1272"/>
    </location>
</feature>
<organism evidence="3 4">
    <name type="scientific">Candidatus Phycosocius bacilliformis</name>
    <dbReference type="NCBI Taxonomy" id="1445552"/>
    <lineage>
        <taxon>Bacteria</taxon>
        <taxon>Pseudomonadati</taxon>
        <taxon>Pseudomonadota</taxon>
        <taxon>Alphaproteobacteria</taxon>
        <taxon>Caulobacterales</taxon>
        <taxon>Caulobacterales incertae sedis</taxon>
        <taxon>Candidatus Phycosocius</taxon>
    </lineage>
</organism>
<evidence type="ECO:0000313" key="4">
    <source>
        <dbReference type="Proteomes" id="UP000245086"/>
    </source>
</evidence>
<dbReference type="Gene3D" id="2.30.30.940">
    <property type="match status" value="1"/>
</dbReference>
<feature type="compositionally biased region" description="Low complexity" evidence="1">
    <location>
        <begin position="1179"/>
        <end position="1207"/>
    </location>
</feature>
<sequence length="1272" mass="138301">MITFRVIASDSDYPFNDDYYESDGLTKDGDKTSERGNEMDSGRSGGAGLDGSALGGSGDEKSAGGLTEGAQQDQELETDLEISAIDQEKSLNDDALEADDPIREMREAREAYEEALIDLKGLEGLDGEDEKEKTYGQESGDLTEPKESSRAADIGNERSAEQVIESYKAALENYKETHQSLYGVAPPELTHSGPDYDRPWSNHQRDLEAGREIEDRSGTHKTVQGNVQREWMGRGAELLGLSGTPEIQQRQELLSGKLPDGTQLGTVKDGEVIHRRGHDMVFSAPKSVSLIAALGSDTDKAKVKEAIFGATRDTVALMEERHAGVRIHSKEGMKFEQTGNLTAAAFLHMISRDLDPHAHVHVNVFNMSRLESGQWRSVTMDHILANTKAYTLYFRAQLAEKLETAGFSIDRNYADGKFEIKGTDKDLIQHFSKGLQRVIADTGETRSSRSTNLANDRTRPKKDKITVQARDKIWQAALAASGKSLPESGLEKSGQTPKISFDKALDKSPYFQALKDERKNGVSALTARVVAESLERHDAKNPVHSKLSVETMALTRGEGQVTFKEITQAMDVLKEKGLIFSTTQSGKDQITTARVLGMERGLATGLEAGKTAVKPFVSSDIVDARISKAEGQLARAGQPLTLNLEQRAFVEKALTTKDRSIILIGEAGTGKTTALKVLDAALGKDKLWIASPSNKLKEGALSDGLKAVTHAWLDMRTSGVTMQGQAPSPRLKRMFKGKIIAIDEASLAGTDQLARFAQFANSVDARLILIGDKQQIESPSHGGGFGLAQQIVSTSSLKTVQRVTLDVDRKLFAAARIGDSKAIISQLGPKRLKETPHTVDLVRALYAEAIDRLGDRGLFKIAVPVTTNEARRSVNELLRDVRSERGDLGPTIFDRKMAFDRGINQHDRANASTYKPGDLIMVTGTNGIKLDGKHYNQYDRLTVQSIDTATQTLTLSDGKKEFIAKPSSSTFTGNTNLFAERHRDIKLGDMVTFEITDTKKGVMRGATALLTHVTPEKVSFLKADSSMLTLARNDPVLAHLDHGYATTSHRLQGTSFDTVLLTLTEHLKTTTAQSKQLYVMISRVLGRETASPAKINVIGEAPDKQIERATARRHEAATGIGSLGASQSLATMQSKSVKGLTIDRTGRSTLRRLIDGLSGRNPVDKTGLDNLSLAKSPGQTSQTTNNSRQTIISAIAGPAAPSKGPSPQQLASQPGQMFGESASLHPATPELANEKSKAEGKDRSFAEKGIEMDSPAFGKDRQIQQERDLPNL</sequence>
<feature type="compositionally biased region" description="Basic and acidic residues" evidence="1">
    <location>
        <begin position="1258"/>
        <end position="1272"/>
    </location>
</feature>
<evidence type="ECO:0000259" key="2">
    <source>
        <dbReference type="Pfam" id="PF08751"/>
    </source>
</evidence>
<dbReference type="SUPFAM" id="SSF55464">
    <property type="entry name" value="Origin of replication-binding domain, RBD-like"/>
    <property type="match status" value="1"/>
</dbReference>